<evidence type="ECO:0000256" key="1">
    <source>
        <dbReference type="SAM" id="MobiDB-lite"/>
    </source>
</evidence>
<keyword evidence="3" id="KW-1185">Reference proteome</keyword>
<feature type="region of interest" description="Disordered" evidence="1">
    <location>
        <begin position="1"/>
        <end position="33"/>
    </location>
</feature>
<feature type="compositionally biased region" description="Polar residues" evidence="1">
    <location>
        <begin position="1"/>
        <end position="13"/>
    </location>
</feature>
<feature type="compositionally biased region" description="Basic and acidic residues" evidence="1">
    <location>
        <begin position="24"/>
        <end position="33"/>
    </location>
</feature>
<comment type="caution">
    <text evidence="2">The sequence shown here is derived from an EMBL/GenBank/DDBJ whole genome shotgun (WGS) entry which is preliminary data.</text>
</comment>
<dbReference type="Proteomes" id="UP000789524">
    <property type="component" value="Unassembled WGS sequence"/>
</dbReference>
<dbReference type="EMBL" id="CAKASE010000083">
    <property type="protein sequence ID" value="CAG9585088.1"/>
    <property type="molecule type" value="Genomic_DNA"/>
</dbReference>
<evidence type="ECO:0000313" key="3">
    <source>
        <dbReference type="Proteomes" id="UP000789524"/>
    </source>
</evidence>
<protein>
    <submittedName>
        <fullName evidence="2">(African queen) hypothetical protein</fullName>
    </submittedName>
</protein>
<sequence length="323" mass="36023">MYNQLQVQSSNETCPPEPSVDYEETVRTERDTRTGRARVGNHPILAKNYTCSREETGSLARGESVEACHRECPEGHEYLEPEKGTCCGHCVQTQYKLAVSGQTALHSLCENSTGQVVVTSSRQLCPDVSHCDPEDPRQRHLLPDMQGEATGSQQVCTKGGTAVRIRRGFGLIRVFMGRLGMCVNREPLKDFKECRGSCDSGTLYNNQTGSHDSSCECCQATRYEPVGCVWCPYSVRTAPSATTSGLARSLRLPAAALNYHPSSRVPRVDIYKLFCYYQFIIQPPKKFCYYLEYVPTPGYSHRGDIDYEIPAIYKQVSAHPPTP</sequence>
<accession>A0A8J2WDF4</accession>
<gene>
    <name evidence="2" type="ORF">DCHRY22_LOCUS15575</name>
</gene>
<dbReference type="OrthoDB" id="6262482at2759"/>
<evidence type="ECO:0000313" key="2">
    <source>
        <dbReference type="EMBL" id="CAG9585088.1"/>
    </source>
</evidence>
<name>A0A8J2WDF4_9NEOP</name>
<reference evidence="2" key="1">
    <citation type="submission" date="2021-09" db="EMBL/GenBank/DDBJ databases">
        <authorList>
            <person name="Martin H S."/>
        </authorList>
    </citation>
    <scope>NUCLEOTIDE SEQUENCE</scope>
</reference>
<proteinExistence type="predicted"/>
<dbReference type="AlphaFoldDB" id="A0A8J2WDF4"/>
<organism evidence="2 3">
    <name type="scientific">Danaus chrysippus</name>
    <name type="common">African queen</name>
    <dbReference type="NCBI Taxonomy" id="151541"/>
    <lineage>
        <taxon>Eukaryota</taxon>
        <taxon>Metazoa</taxon>
        <taxon>Ecdysozoa</taxon>
        <taxon>Arthropoda</taxon>
        <taxon>Hexapoda</taxon>
        <taxon>Insecta</taxon>
        <taxon>Pterygota</taxon>
        <taxon>Neoptera</taxon>
        <taxon>Endopterygota</taxon>
        <taxon>Lepidoptera</taxon>
        <taxon>Glossata</taxon>
        <taxon>Ditrysia</taxon>
        <taxon>Papilionoidea</taxon>
        <taxon>Nymphalidae</taxon>
        <taxon>Danainae</taxon>
        <taxon>Danaini</taxon>
        <taxon>Danaina</taxon>
        <taxon>Danaus</taxon>
        <taxon>Anosia</taxon>
    </lineage>
</organism>